<evidence type="ECO:0000256" key="2">
    <source>
        <dbReference type="RuleBase" id="RU362097"/>
    </source>
</evidence>
<comment type="subcellular location">
    <subcellularLocation>
        <location evidence="2">Cell membrane</location>
        <topology evidence="2">Lipid-anchor</topology>
    </subcellularLocation>
</comment>
<comment type="caution">
    <text evidence="3">The sequence shown here is derived from an EMBL/GenBank/DDBJ whole genome shotgun (WGS) entry which is preliminary data.</text>
</comment>
<dbReference type="Gene3D" id="1.20.1600.10">
    <property type="entry name" value="Outer membrane efflux proteins (OEP)"/>
    <property type="match status" value="1"/>
</dbReference>
<dbReference type="RefSeq" id="WP_187718806.1">
    <property type="nucleotide sequence ID" value="NZ_JACTAH010000002.1"/>
</dbReference>
<proteinExistence type="inferred from homology"/>
<dbReference type="EMBL" id="JACYTO010000002">
    <property type="protein sequence ID" value="MBD8504025.1"/>
    <property type="molecule type" value="Genomic_DNA"/>
</dbReference>
<comment type="similarity">
    <text evidence="1 2">Belongs to the outer membrane factor (OMF) (TC 1.B.17) family.</text>
</comment>
<keyword evidence="2" id="KW-0449">Lipoprotein</keyword>
<dbReference type="NCBIfam" id="TIGR01845">
    <property type="entry name" value="outer_NodT"/>
    <property type="match status" value="1"/>
</dbReference>
<name>A0ABR9BCE7_9RHOO</name>
<evidence type="ECO:0000313" key="3">
    <source>
        <dbReference type="EMBL" id="MBD8504025.1"/>
    </source>
</evidence>
<keyword evidence="4" id="KW-1185">Reference proteome</keyword>
<keyword evidence="2" id="KW-0472">Membrane</keyword>
<sequence length="490" mass="52319">MILNSQHPLRWPASRLRSTALAFLGAGLVAGCALPLKHPGAQLDLPASWDEAAVAAPADKAVDADWWRSFSAAELEALVAEALSGSPDVAVATERVLQAEIAVRSAGASLFPTLNLNAATNRGETRERTDLGTVSTRSEASSAALAISYEIDIWGSNIANWQGSKATLNATRYDFEATRLSLTAGVANAYWQVLALRERLEIARRNLAIAERLFAVVEARYRYGAASALDLSRQRSTVLAARDALLPLEVQERQSLRALAILVGRVPQGFEVSGRSLDGLAVPAVAPALPAGLLVRRPDLAAAEARLAAADANIAVARAALFPLKLQIGLSSAVSSPEFGFGGLANPVNTANLTLSLMQAIFDGGRLRGQVQTSESQRRVLVENWRKAVLTALKEVDDALAAAERSRIQEGTQREIRDETARALRLSELRYKEGSDGLTTLLDAQRSLFSAEDQLVQQRLARLSATVDLYKALGGGWQHPDAAARLVSGG</sequence>
<dbReference type="InterPro" id="IPR003423">
    <property type="entry name" value="OMP_efflux"/>
</dbReference>
<gene>
    <name evidence="3" type="ORF">IFO67_14105</name>
</gene>
<dbReference type="Pfam" id="PF02321">
    <property type="entry name" value="OEP"/>
    <property type="match status" value="2"/>
</dbReference>
<protein>
    <submittedName>
        <fullName evidence="3">Efflux transporter outer membrane subunit</fullName>
    </submittedName>
</protein>
<keyword evidence="2" id="KW-0812">Transmembrane</keyword>
<dbReference type="InterPro" id="IPR010131">
    <property type="entry name" value="MdtP/NodT-like"/>
</dbReference>
<reference evidence="4" key="1">
    <citation type="submission" date="2023-07" db="EMBL/GenBank/DDBJ databases">
        <title>Thauera sp. CAU 1555 isolated from sand of Yaerae Beach.</title>
        <authorList>
            <person name="Kim W."/>
        </authorList>
    </citation>
    <scope>NUCLEOTIDE SEQUENCE [LARGE SCALE GENOMIC DNA]</scope>
    <source>
        <strain evidence="4">CAU 1555</strain>
    </source>
</reference>
<evidence type="ECO:0000313" key="4">
    <source>
        <dbReference type="Proteomes" id="UP000603602"/>
    </source>
</evidence>
<dbReference type="Proteomes" id="UP000603602">
    <property type="component" value="Unassembled WGS sequence"/>
</dbReference>
<accession>A0ABR9BCE7</accession>
<keyword evidence="2" id="KW-0564">Palmitate</keyword>
<keyword evidence="2" id="KW-1134">Transmembrane beta strand</keyword>
<dbReference type="PANTHER" id="PTHR30203:SF33">
    <property type="entry name" value="BLR4455 PROTEIN"/>
    <property type="match status" value="1"/>
</dbReference>
<organism evidence="3 4">
    <name type="scientific">Thauera sedimentorum</name>
    <dbReference type="NCBI Taxonomy" id="2767595"/>
    <lineage>
        <taxon>Bacteria</taxon>
        <taxon>Pseudomonadati</taxon>
        <taxon>Pseudomonadota</taxon>
        <taxon>Betaproteobacteria</taxon>
        <taxon>Rhodocyclales</taxon>
        <taxon>Zoogloeaceae</taxon>
        <taxon>Thauera</taxon>
    </lineage>
</organism>
<dbReference type="PANTHER" id="PTHR30203">
    <property type="entry name" value="OUTER MEMBRANE CATION EFFLUX PROTEIN"/>
    <property type="match status" value="1"/>
</dbReference>
<dbReference type="SUPFAM" id="SSF56954">
    <property type="entry name" value="Outer membrane efflux proteins (OEP)"/>
    <property type="match status" value="1"/>
</dbReference>
<evidence type="ECO:0000256" key="1">
    <source>
        <dbReference type="ARBA" id="ARBA00007613"/>
    </source>
</evidence>
<dbReference type="Gene3D" id="2.20.200.10">
    <property type="entry name" value="Outer membrane efflux proteins (OEP)"/>
    <property type="match status" value="1"/>
</dbReference>